<dbReference type="RefSeq" id="WP_076559663.1">
    <property type="nucleotide sequence ID" value="NZ_FTOC01000008.1"/>
</dbReference>
<accession>A0A1N7JXZ4</accession>
<dbReference type="STRING" id="570947.SAMN05421687_10835"/>
<dbReference type="CDD" id="cd00093">
    <property type="entry name" value="HTH_XRE"/>
    <property type="match status" value="1"/>
</dbReference>
<proteinExistence type="predicted"/>
<dbReference type="OrthoDB" id="2736824at2"/>
<dbReference type="EMBL" id="FTOC01000008">
    <property type="protein sequence ID" value="SIS54161.1"/>
    <property type="molecule type" value="Genomic_DNA"/>
</dbReference>
<dbReference type="SMART" id="SM00530">
    <property type="entry name" value="HTH_XRE"/>
    <property type="match status" value="1"/>
</dbReference>
<reference evidence="3" key="1">
    <citation type="submission" date="2017-01" db="EMBL/GenBank/DDBJ databases">
        <authorList>
            <person name="Varghese N."/>
            <person name="Submissions S."/>
        </authorList>
    </citation>
    <scope>NUCLEOTIDE SEQUENCE [LARGE SCALE GENOMIC DNA]</scope>
    <source>
        <strain evidence="3">DSM 23127</strain>
    </source>
</reference>
<keyword evidence="2" id="KW-0238">DNA-binding</keyword>
<dbReference type="Gene3D" id="1.10.260.40">
    <property type="entry name" value="lambda repressor-like DNA-binding domains"/>
    <property type="match status" value="1"/>
</dbReference>
<evidence type="ECO:0000259" key="1">
    <source>
        <dbReference type="PROSITE" id="PS50943"/>
    </source>
</evidence>
<gene>
    <name evidence="2" type="ORF">SAMN05421687_10835</name>
</gene>
<keyword evidence="3" id="KW-1185">Reference proteome</keyword>
<dbReference type="Proteomes" id="UP000187608">
    <property type="component" value="Unassembled WGS sequence"/>
</dbReference>
<dbReference type="Pfam" id="PF13443">
    <property type="entry name" value="HTH_26"/>
    <property type="match status" value="1"/>
</dbReference>
<name>A0A1N7JXZ4_9BACI</name>
<sequence>MTKKVLHIRLKPLLKSRAIGQKELAQRTGLTERTISEMANGKTKRIPKEAVEKIAEELNITDINELLTLENAQADDGEA</sequence>
<dbReference type="PROSITE" id="PS50943">
    <property type="entry name" value="HTH_CROC1"/>
    <property type="match status" value="1"/>
</dbReference>
<evidence type="ECO:0000313" key="3">
    <source>
        <dbReference type="Proteomes" id="UP000187608"/>
    </source>
</evidence>
<dbReference type="AlphaFoldDB" id="A0A1N7JXZ4"/>
<feature type="domain" description="HTH cro/C1-type" evidence="1">
    <location>
        <begin position="10"/>
        <end position="66"/>
    </location>
</feature>
<protein>
    <submittedName>
        <fullName evidence="2">DNA-binding transcriptional regulator, XRE family</fullName>
    </submittedName>
</protein>
<dbReference type="InterPro" id="IPR010982">
    <property type="entry name" value="Lambda_DNA-bd_dom_sf"/>
</dbReference>
<dbReference type="InterPro" id="IPR001387">
    <property type="entry name" value="Cro/C1-type_HTH"/>
</dbReference>
<dbReference type="GO" id="GO:0003677">
    <property type="term" value="F:DNA binding"/>
    <property type="evidence" value="ECO:0007669"/>
    <property type="project" value="UniProtKB-KW"/>
</dbReference>
<dbReference type="SUPFAM" id="SSF47413">
    <property type="entry name" value="lambda repressor-like DNA-binding domains"/>
    <property type="match status" value="1"/>
</dbReference>
<evidence type="ECO:0000313" key="2">
    <source>
        <dbReference type="EMBL" id="SIS54161.1"/>
    </source>
</evidence>
<organism evidence="2 3">
    <name type="scientific">Salimicrobium flavidum</name>
    <dbReference type="NCBI Taxonomy" id="570947"/>
    <lineage>
        <taxon>Bacteria</taxon>
        <taxon>Bacillati</taxon>
        <taxon>Bacillota</taxon>
        <taxon>Bacilli</taxon>
        <taxon>Bacillales</taxon>
        <taxon>Bacillaceae</taxon>
        <taxon>Salimicrobium</taxon>
    </lineage>
</organism>